<evidence type="ECO:0000256" key="8">
    <source>
        <dbReference type="ARBA" id="ARBA00023170"/>
    </source>
</evidence>
<dbReference type="InterPro" id="IPR052422">
    <property type="entry name" value="Auxin_Ser/Thr_Kinase"/>
</dbReference>
<dbReference type="Proteomes" id="UP000886595">
    <property type="component" value="Unassembled WGS sequence"/>
</dbReference>
<comment type="caution">
    <text evidence="12">The sequence shown here is derived from an EMBL/GenBank/DDBJ whole genome shotgun (WGS) entry which is preliminary data.</text>
</comment>
<keyword evidence="6" id="KW-1133">Transmembrane helix</keyword>
<dbReference type="GO" id="GO:0016020">
    <property type="term" value="C:membrane"/>
    <property type="evidence" value="ECO:0007669"/>
    <property type="project" value="UniProtKB-SubCell"/>
</dbReference>
<evidence type="ECO:0000313" key="12">
    <source>
        <dbReference type="EMBL" id="KAG2261662.1"/>
    </source>
</evidence>
<proteinExistence type="predicted"/>
<dbReference type="SUPFAM" id="SSF52058">
    <property type="entry name" value="L domain-like"/>
    <property type="match status" value="2"/>
</dbReference>
<keyword evidence="3" id="KW-0812">Transmembrane</keyword>
<keyword evidence="2" id="KW-0433">Leucine-rich repeat</keyword>
<organism evidence="12 13">
    <name type="scientific">Brassica carinata</name>
    <name type="common">Ethiopian mustard</name>
    <name type="synonym">Abyssinian cabbage</name>
    <dbReference type="NCBI Taxonomy" id="52824"/>
    <lineage>
        <taxon>Eukaryota</taxon>
        <taxon>Viridiplantae</taxon>
        <taxon>Streptophyta</taxon>
        <taxon>Embryophyta</taxon>
        <taxon>Tracheophyta</taxon>
        <taxon>Spermatophyta</taxon>
        <taxon>Magnoliopsida</taxon>
        <taxon>eudicotyledons</taxon>
        <taxon>Gunneridae</taxon>
        <taxon>Pentapetalae</taxon>
        <taxon>rosids</taxon>
        <taxon>malvids</taxon>
        <taxon>Brassicales</taxon>
        <taxon>Brassicaceae</taxon>
        <taxon>Brassiceae</taxon>
        <taxon>Brassica</taxon>
    </lineage>
</organism>
<evidence type="ECO:0000313" key="13">
    <source>
        <dbReference type="Proteomes" id="UP000886595"/>
    </source>
</evidence>
<dbReference type="AlphaFoldDB" id="A0A8X7U0R7"/>
<evidence type="ECO:0000256" key="10">
    <source>
        <dbReference type="SAM" id="SignalP"/>
    </source>
</evidence>
<name>A0A8X7U0R7_BRACI</name>
<feature type="domain" description="Leucine-rich repeat-containing N-terminal plant-type" evidence="11">
    <location>
        <begin position="326"/>
        <end position="361"/>
    </location>
</feature>
<evidence type="ECO:0000256" key="7">
    <source>
        <dbReference type="ARBA" id="ARBA00023136"/>
    </source>
</evidence>
<evidence type="ECO:0000256" key="5">
    <source>
        <dbReference type="ARBA" id="ARBA00022737"/>
    </source>
</evidence>
<keyword evidence="5" id="KW-0677">Repeat</keyword>
<evidence type="ECO:0000256" key="4">
    <source>
        <dbReference type="ARBA" id="ARBA00022729"/>
    </source>
</evidence>
<keyword evidence="9" id="KW-0325">Glycoprotein</keyword>
<dbReference type="Gene3D" id="3.80.10.10">
    <property type="entry name" value="Ribonuclease Inhibitor"/>
    <property type="match status" value="2"/>
</dbReference>
<dbReference type="Pfam" id="PF13855">
    <property type="entry name" value="LRR_8"/>
    <property type="match status" value="1"/>
</dbReference>
<accession>A0A8X7U0R7</accession>
<dbReference type="InterPro" id="IPR032675">
    <property type="entry name" value="LRR_dom_sf"/>
</dbReference>
<feature type="signal peptide" evidence="10">
    <location>
        <begin position="1"/>
        <end position="21"/>
    </location>
</feature>
<evidence type="ECO:0000256" key="9">
    <source>
        <dbReference type="ARBA" id="ARBA00023180"/>
    </source>
</evidence>
<evidence type="ECO:0000256" key="6">
    <source>
        <dbReference type="ARBA" id="ARBA00022989"/>
    </source>
</evidence>
<reference evidence="12 13" key="1">
    <citation type="submission" date="2020-02" db="EMBL/GenBank/DDBJ databases">
        <authorList>
            <person name="Ma Q."/>
            <person name="Huang Y."/>
            <person name="Song X."/>
            <person name="Pei D."/>
        </authorList>
    </citation>
    <scope>NUCLEOTIDE SEQUENCE [LARGE SCALE GENOMIC DNA]</scope>
    <source>
        <strain evidence="12">Sxm20200214</strain>
        <tissue evidence="12">Leaf</tissue>
    </source>
</reference>
<dbReference type="FunFam" id="3.80.10.10:FF:000190">
    <property type="entry name" value="Receptor-like kinase TMK4"/>
    <property type="match status" value="1"/>
</dbReference>
<keyword evidence="13" id="KW-1185">Reference proteome</keyword>
<comment type="subcellular location">
    <subcellularLocation>
        <location evidence="1">Membrane</location>
        <topology evidence="1">Single-pass membrane protein</topology>
    </subcellularLocation>
</comment>
<dbReference type="OrthoDB" id="1729886at2759"/>
<dbReference type="Pfam" id="PF08263">
    <property type="entry name" value="LRRNT_2"/>
    <property type="match status" value="2"/>
</dbReference>
<dbReference type="EMBL" id="JAAMPC010000014">
    <property type="protein sequence ID" value="KAG2261662.1"/>
    <property type="molecule type" value="Genomic_DNA"/>
</dbReference>
<dbReference type="InterPro" id="IPR001611">
    <property type="entry name" value="Leu-rich_rpt"/>
</dbReference>
<feature type="chain" id="PRO_5036491384" description="Leucine-rich repeat-containing N-terminal plant-type domain-containing protein" evidence="10">
    <location>
        <begin position="22"/>
        <end position="469"/>
    </location>
</feature>
<feature type="domain" description="Leucine-rich repeat-containing N-terminal plant-type" evidence="11">
    <location>
        <begin position="22"/>
        <end position="58"/>
    </location>
</feature>
<dbReference type="PANTHER" id="PTHR47986">
    <property type="entry name" value="OSJNBA0070M12.3 PROTEIN"/>
    <property type="match status" value="1"/>
</dbReference>
<protein>
    <recommendedName>
        <fullName evidence="11">Leucine-rich repeat-containing N-terminal plant-type domain-containing protein</fullName>
    </recommendedName>
</protein>
<sequence>MTRSHLCLLCLLLFLLNFAASQDEATIMQSLKSNLNLVPTGVNWSSPDHCKWDNVQCDASNRVTRIQLNEKGIQGTLSPFLGKLSELVILEFFSNKLSGKIPNLSGLKHLQILNLHDNLFVSSVSLNLFSGMNSLQEVYLDNNPLAFWEIPETVKEATSLKILSLVNCSITGSIPDYFSSETLPYLVSLKLSQNYLEGELPESLGRSSLQQLYLDRQQPYLDTSISVLQNMTSLVEIDLQGNAFSGQIPDLSGLQSLRLFNVRENQFTGVVPPSLTGLKSLTVVNLTNNCFQGPLPLFDKSVAVDAITNTNNFCLDTPGAPCDPRVDALISIAESFGYPLKLAKSWRGNDPCNSWLGITCSGSNVTVVNLESQELTGTISPSFAKLTSLETIFLSNNSLTGSIPTELTTLPKLRTLDVSHNNINGDVPKFNESVNVVTAGNANIGKKDRFHRLVELLEKMIKGTLAKKE</sequence>
<keyword evidence="8" id="KW-0675">Receptor</keyword>
<evidence type="ECO:0000256" key="2">
    <source>
        <dbReference type="ARBA" id="ARBA00022614"/>
    </source>
</evidence>
<keyword evidence="4 10" id="KW-0732">Signal</keyword>
<evidence type="ECO:0000256" key="1">
    <source>
        <dbReference type="ARBA" id="ARBA00004167"/>
    </source>
</evidence>
<evidence type="ECO:0000256" key="3">
    <source>
        <dbReference type="ARBA" id="ARBA00022692"/>
    </source>
</evidence>
<dbReference type="PANTHER" id="PTHR47986:SF24">
    <property type="entry name" value="RECEPTOR-LIKE KINASE TMK3"/>
    <property type="match status" value="1"/>
</dbReference>
<dbReference type="InterPro" id="IPR013210">
    <property type="entry name" value="LRR_N_plant-typ"/>
</dbReference>
<dbReference type="Pfam" id="PF00560">
    <property type="entry name" value="LRR_1"/>
    <property type="match status" value="2"/>
</dbReference>
<gene>
    <name evidence="12" type="ORF">Bca52824_068741</name>
</gene>
<dbReference type="FunFam" id="3.80.10.10:FF:000129">
    <property type="entry name" value="Leucine-rich repeat receptor-like kinase"/>
    <property type="match status" value="1"/>
</dbReference>
<evidence type="ECO:0000259" key="11">
    <source>
        <dbReference type="Pfam" id="PF08263"/>
    </source>
</evidence>
<keyword evidence="7" id="KW-0472">Membrane</keyword>